<evidence type="ECO:0000313" key="3">
    <source>
        <dbReference type="EMBL" id="OYP56959.1"/>
    </source>
</evidence>
<sequence>MKYKKKDYNRVCYVATIYVLMLYLLYSSEDEIRQTLFIIDQGSMPDSISDKLIGQAIIVNNQKYQGKIYQYLVNHTHGKFRSRIEAWYCRRTYDYYVPKFEGDEVVFAQDHLYLSPYICGREFTLFEDSPMNFSVRYSKGADKKEKPASKNIKFRNYLFGKGYLYKWGNSPFIKKIILTIDDPAPYIQDKQREIINIQKIWRNSPAEKQAIINQIFDLKEEDIQKLNSKPIVILTQSLYKDMVSTEIHTQIYQKIVSNYPADQIMLKVHYRDQFDYRSLFPHIMIYNKPIPTQLLTWQGWKPRRLVTCYSSAVCDIASDAEIDWYGTEINEELQKKEGVVQPPSGVNLCH</sequence>
<dbReference type="Proteomes" id="UP000216189">
    <property type="component" value="Unassembled WGS sequence"/>
</dbReference>
<dbReference type="Pfam" id="PF07922">
    <property type="entry name" value="Glyco_transf_52"/>
    <property type="match status" value="1"/>
</dbReference>
<keyword evidence="1" id="KW-0812">Transmembrane</keyword>
<keyword evidence="1" id="KW-0472">Membrane</keyword>
<feature type="transmembrane region" description="Helical" evidence="1">
    <location>
        <begin position="7"/>
        <end position="26"/>
    </location>
</feature>
<keyword evidence="4" id="KW-1185">Reference proteome</keyword>
<dbReference type="InterPro" id="IPR012477">
    <property type="entry name" value="Glyco_transf_52"/>
</dbReference>
<dbReference type="RefSeq" id="WP_006283475.1">
    <property type="nucleotide sequence ID" value="NZ_BPTR01000001.1"/>
</dbReference>
<evidence type="ECO:0000313" key="5">
    <source>
        <dbReference type="Proteomes" id="UP000887043"/>
    </source>
</evidence>
<comment type="caution">
    <text evidence="2">The sequence shown here is derived from an EMBL/GenBank/DDBJ whole genome shotgun (WGS) entry which is preliminary data.</text>
</comment>
<reference evidence="3 4" key="1">
    <citation type="submission" date="2017-08" db="EMBL/GenBank/DDBJ databases">
        <title>Comparative genomics of non-oral Prevotella species.</title>
        <authorList>
            <person name="Accetto T."/>
            <person name="Nograsek B."/>
            <person name="Avgustin G."/>
        </authorList>
    </citation>
    <scope>NUCLEOTIDE SEQUENCE [LARGE SCALE GENOMIC DNA]</scope>
    <source>
        <strain evidence="3 4">TC1-1</strain>
    </source>
</reference>
<evidence type="ECO:0000313" key="4">
    <source>
        <dbReference type="Proteomes" id="UP000216189"/>
    </source>
</evidence>
<organism evidence="2 5">
    <name type="scientific">Segatella bryantii</name>
    <name type="common">Prevotella bryantii</name>
    <dbReference type="NCBI Taxonomy" id="77095"/>
    <lineage>
        <taxon>Bacteria</taxon>
        <taxon>Pseudomonadati</taxon>
        <taxon>Bacteroidota</taxon>
        <taxon>Bacteroidia</taxon>
        <taxon>Bacteroidales</taxon>
        <taxon>Prevotellaceae</taxon>
        <taxon>Segatella</taxon>
    </lineage>
</organism>
<evidence type="ECO:0008006" key="6">
    <source>
        <dbReference type="Google" id="ProtNLM"/>
    </source>
</evidence>
<name>A0AA37ML47_SEGBR</name>
<dbReference type="Gene3D" id="3.40.50.11110">
    <property type="entry name" value="Sialyltransferase, C-terminal GT-B Rossman nucleotide-binding domain"/>
    <property type="match status" value="1"/>
</dbReference>
<proteinExistence type="predicted"/>
<evidence type="ECO:0000256" key="1">
    <source>
        <dbReference type="SAM" id="Phobius"/>
    </source>
</evidence>
<dbReference type="Proteomes" id="UP000887043">
    <property type="component" value="Unassembled WGS sequence"/>
</dbReference>
<dbReference type="AlphaFoldDB" id="A0AA37ML47"/>
<evidence type="ECO:0000313" key="2">
    <source>
        <dbReference type="EMBL" id="GJG27444.1"/>
    </source>
</evidence>
<protein>
    <recommendedName>
        <fullName evidence="6">Glycosyltransferase family 52</fullName>
    </recommendedName>
</protein>
<accession>A0AA37ML47</accession>
<reference evidence="2" key="2">
    <citation type="submission" date="2021-08" db="EMBL/GenBank/DDBJ databases">
        <title>Prevotella lacticifex sp. nov., isolated from rumen of cow.</title>
        <authorList>
            <person name="Shinkai T."/>
            <person name="Ikeyama N."/>
            <person name="Kumagai M."/>
            <person name="Ohmori H."/>
            <person name="Sakamoto M."/>
            <person name="Ohkuma M."/>
            <person name="Mitsumori M."/>
        </authorList>
    </citation>
    <scope>NUCLEOTIDE SEQUENCE</scope>
    <source>
        <strain evidence="2">DSM 11371</strain>
    </source>
</reference>
<dbReference type="EMBL" id="BPTR01000001">
    <property type="protein sequence ID" value="GJG27444.1"/>
    <property type="molecule type" value="Genomic_DNA"/>
</dbReference>
<dbReference type="EMBL" id="NPJF01000015">
    <property type="protein sequence ID" value="OYP56959.1"/>
    <property type="molecule type" value="Genomic_DNA"/>
</dbReference>
<keyword evidence="1" id="KW-1133">Transmembrane helix</keyword>
<gene>
    <name evidence="3" type="ORF">CIK91_01770</name>
    <name evidence="2" type="ORF">PRRU23_11440</name>
</gene>